<reference evidence="7 8" key="1">
    <citation type="submission" date="2020-08" db="EMBL/GenBank/DDBJ databases">
        <title>Genomic Encyclopedia of Type Strains, Phase IV (KMG-V): Genome sequencing to study the core and pangenomes of soil and plant-associated prokaryotes.</title>
        <authorList>
            <person name="Whitman W."/>
        </authorList>
    </citation>
    <scope>NUCLEOTIDE SEQUENCE [LARGE SCALE GENOMIC DNA]</scope>
    <source>
        <strain evidence="7 8">SEMIA 492</strain>
    </source>
</reference>
<dbReference type="OrthoDB" id="5120525at2"/>
<dbReference type="PANTHER" id="PTHR10851">
    <property type="entry name" value="PYRIDOXINE-5-PHOSPHATE OXIDASE"/>
    <property type="match status" value="1"/>
</dbReference>
<keyword evidence="8" id="KW-1185">Reference proteome</keyword>
<organism evidence="7 8">
    <name type="scientific">Rhizobium leucaenae</name>
    <dbReference type="NCBI Taxonomy" id="29450"/>
    <lineage>
        <taxon>Bacteria</taxon>
        <taxon>Pseudomonadati</taxon>
        <taxon>Pseudomonadota</taxon>
        <taxon>Alphaproteobacteria</taxon>
        <taxon>Hyphomicrobiales</taxon>
        <taxon>Rhizobiaceae</taxon>
        <taxon>Rhizobium/Agrobacterium group</taxon>
        <taxon>Rhizobium</taxon>
    </lineage>
</organism>
<comment type="caution">
    <text evidence="7">The sequence shown here is derived from an EMBL/GenBank/DDBJ whole genome shotgun (WGS) entry which is preliminary data.</text>
</comment>
<feature type="domain" description="Pyridoxamine 5'-phosphate oxidase Alr4036 family FMN-binding" evidence="6">
    <location>
        <begin position="11"/>
        <end position="98"/>
    </location>
</feature>
<protein>
    <recommendedName>
        <fullName evidence="6">Pyridoxamine 5'-phosphate oxidase Alr4036 family FMN-binding domain-containing protein</fullName>
    </recommendedName>
</protein>
<dbReference type="Gene3D" id="2.30.110.10">
    <property type="entry name" value="Electron Transport, Fmn-binding Protein, Chain A"/>
    <property type="match status" value="1"/>
</dbReference>
<comment type="cofactor">
    <cofactor evidence="1">
        <name>FMN</name>
        <dbReference type="ChEBI" id="CHEBI:58210"/>
    </cofactor>
</comment>
<evidence type="ECO:0000256" key="2">
    <source>
        <dbReference type="ARBA" id="ARBA00022630"/>
    </source>
</evidence>
<keyword evidence="2" id="KW-0285">Flavoprotein</keyword>
<evidence type="ECO:0000313" key="8">
    <source>
        <dbReference type="Proteomes" id="UP000543836"/>
    </source>
</evidence>
<sequence length="189" mass="20949">MNLSGIDAAAWAELEVSATGSQSGFRYVNLCSVDAFGRPQARMVVLRRADGARRLMEIHTDIRSAKWQEICAKPAVTILGFSEQSRLQLRFQGSAELHGPGSELANEAWDRLSPWTRSTYSGGPPGENVGEISPTGETNGDAEGRAFFGVLIFQAETMDWFQLRQAENRRAVFRYDDRGVPADARWINP</sequence>
<evidence type="ECO:0000313" key="7">
    <source>
        <dbReference type="EMBL" id="MBB4567687.1"/>
    </source>
</evidence>
<evidence type="ECO:0000256" key="5">
    <source>
        <dbReference type="SAM" id="MobiDB-lite"/>
    </source>
</evidence>
<feature type="region of interest" description="Disordered" evidence="5">
    <location>
        <begin position="120"/>
        <end position="139"/>
    </location>
</feature>
<dbReference type="Pfam" id="PF12766">
    <property type="entry name" value="Pyridox_oxase_2"/>
    <property type="match status" value="1"/>
</dbReference>
<dbReference type="GO" id="GO:0008615">
    <property type="term" value="P:pyridoxine biosynthetic process"/>
    <property type="evidence" value="ECO:0007669"/>
    <property type="project" value="InterPro"/>
</dbReference>
<dbReference type="GO" id="GO:0010181">
    <property type="term" value="F:FMN binding"/>
    <property type="evidence" value="ECO:0007669"/>
    <property type="project" value="InterPro"/>
</dbReference>
<dbReference type="GO" id="GO:0004733">
    <property type="term" value="F:pyridoxamine phosphate oxidase activity"/>
    <property type="evidence" value="ECO:0007669"/>
    <property type="project" value="InterPro"/>
</dbReference>
<accession>A0A7W6ZT53</accession>
<dbReference type="Proteomes" id="UP000543836">
    <property type="component" value="Unassembled WGS sequence"/>
</dbReference>
<keyword evidence="4" id="KW-0560">Oxidoreductase</keyword>
<dbReference type="EMBL" id="JACIIG010000003">
    <property type="protein sequence ID" value="MBB4567687.1"/>
    <property type="molecule type" value="Genomic_DNA"/>
</dbReference>
<dbReference type="InterPro" id="IPR000659">
    <property type="entry name" value="Pyridox_Oxase"/>
</dbReference>
<proteinExistence type="predicted"/>
<dbReference type="RefSeq" id="WP_028750861.1">
    <property type="nucleotide sequence ID" value="NZ_JACIIG010000003.1"/>
</dbReference>
<name>A0A7W6ZT53_9HYPH</name>
<evidence type="ECO:0000256" key="1">
    <source>
        <dbReference type="ARBA" id="ARBA00001917"/>
    </source>
</evidence>
<dbReference type="InterPro" id="IPR012349">
    <property type="entry name" value="Split_barrel_FMN-bd"/>
</dbReference>
<dbReference type="InterPro" id="IPR024624">
    <property type="entry name" value="Pyridox_Oxase_Alr4036_FMN-bd"/>
</dbReference>
<evidence type="ECO:0000259" key="6">
    <source>
        <dbReference type="Pfam" id="PF12766"/>
    </source>
</evidence>
<dbReference type="PANTHER" id="PTHR10851:SF3">
    <property type="entry name" value="PYRIDOXINE_PYRIDOXAMINE 5'-PHOSPHATE OXIDASE 2"/>
    <property type="match status" value="1"/>
</dbReference>
<dbReference type="AlphaFoldDB" id="A0A7W6ZT53"/>
<keyword evidence="3" id="KW-0288">FMN</keyword>
<evidence type="ECO:0000256" key="3">
    <source>
        <dbReference type="ARBA" id="ARBA00022643"/>
    </source>
</evidence>
<evidence type="ECO:0000256" key="4">
    <source>
        <dbReference type="ARBA" id="ARBA00023002"/>
    </source>
</evidence>
<gene>
    <name evidence="7" type="ORF">GGE60_001790</name>
</gene>
<dbReference type="SUPFAM" id="SSF50475">
    <property type="entry name" value="FMN-binding split barrel"/>
    <property type="match status" value="1"/>
</dbReference>